<gene>
    <name evidence="1" type="ORF">MJO28_001045</name>
</gene>
<name>A0ACC0EZJ7_9BASI</name>
<proteinExistence type="predicted"/>
<accession>A0ACC0EZJ7</accession>
<comment type="caution">
    <text evidence="1">The sequence shown here is derived from an EMBL/GenBank/DDBJ whole genome shotgun (WGS) entry which is preliminary data.</text>
</comment>
<reference evidence="2" key="1">
    <citation type="journal article" date="2018" name="BMC Genomics">
        <title>Genomic insights into host adaptation between the wheat stripe rust pathogen (Puccinia striiformis f. sp. tritici) and the barley stripe rust pathogen (Puccinia striiformis f. sp. hordei).</title>
        <authorList>
            <person name="Xia C."/>
            <person name="Wang M."/>
            <person name="Yin C."/>
            <person name="Cornejo O.E."/>
            <person name="Hulbert S.H."/>
            <person name="Chen X."/>
        </authorList>
    </citation>
    <scope>NUCLEOTIDE SEQUENCE [LARGE SCALE GENOMIC DNA]</scope>
    <source>
        <strain evidence="2">93-210</strain>
    </source>
</reference>
<sequence length="62" mass="7076">MKYTFAMWSDTEFTSPLERARYSWDHLGGFNFPDTTSGDHGTKFSNPSLDYRGPSKRNHASA</sequence>
<reference evidence="1 2" key="3">
    <citation type="journal article" date="2022" name="Microbiol. Spectr.">
        <title>Folding features and dynamics of 3D genome architecture in plant fungal pathogens.</title>
        <authorList>
            <person name="Xia C."/>
        </authorList>
    </citation>
    <scope>NUCLEOTIDE SEQUENCE [LARGE SCALE GENOMIC DNA]</scope>
    <source>
        <strain evidence="1 2">93-210</strain>
    </source>
</reference>
<dbReference type="Proteomes" id="UP001060170">
    <property type="component" value="Chromosome 1"/>
</dbReference>
<keyword evidence="2" id="KW-1185">Reference proteome</keyword>
<organism evidence="1 2">
    <name type="scientific">Puccinia striiformis f. sp. tritici</name>
    <dbReference type="NCBI Taxonomy" id="168172"/>
    <lineage>
        <taxon>Eukaryota</taxon>
        <taxon>Fungi</taxon>
        <taxon>Dikarya</taxon>
        <taxon>Basidiomycota</taxon>
        <taxon>Pucciniomycotina</taxon>
        <taxon>Pucciniomycetes</taxon>
        <taxon>Pucciniales</taxon>
        <taxon>Pucciniaceae</taxon>
        <taxon>Puccinia</taxon>
    </lineage>
</organism>
<reference evidence="2" key="2">
    <citation type="journal article" date="2018" name="Mol. Plant Microbe Interact.">
        <title>Genome sequence resources for the wheat stripe rust pathogen (Puccinia striiformis f. sp. tritici) and the barley stripe rust pathogen (Puccinia striiformis f. sp. hordei).</title>
        <authorList>
            <person name="Xia C."/>
            <person name="Wang M."/>
            <person name="Yin C."/>
            <person name="Cornejo O.E."/>
            <person name="Hulbert S.H."/>
            <person name="Chen X."/>
        </authorList>
    </citation>
    <scope>NUCLEOTIDE SEQUENCE [LARGE SCALE GENOMIC DNA]</scope>
    <source>
        <strain evidence="2">93-210</strain>
    </source>
</reference>
<evidence type="ECO:0000313" key="1">
    <source>
        <dbReference type="EMBL" id="KAI7962951.1"/>
    </source>
</evidence>
<protein>
    <submittedName>
        <fullName evidence="1">Uncharacterized protein</fullName>
    </submittedName>
</protein>
<dbReference type="EMBL" id="CM045865">
    <property type="protein sequence ID" value="KAI7962951.1"/>
    <property type="molecule type" value="Genomic_DNA"/>
</dbReference>
<evidence type="ECO:0000313" key="2">
    <source>
        <dbReference type="Proteomes" id="UP001060170"/>
    </source>
</evidence>